<feature type="repeat" description="TPR" evidence="3">
    <location>
        <begin position="201"/>
        <end position="234"/>
    </location>
</feature>
<dbReference type="RefSeq" id="WP_192508060.1">
    <property type="nucleotide sequence ID" value="NZ_AQGV01000012.1"/>
</dbReference>
<keyword evidence="6" id="KW-1185">Reference proteome</keyword>
<evidence type="ECO:0000256" key="1">
    <source>
        <dbReference type="ARBA" id="ARBA00022737"/>
    </source>
</evidence>
<name>A0ABR9EDD7_9GAMM</name>
<evidence type="ECO:0000256" key="2">
    <source>
        <dbReference type="ARBA" id="ARBA00022803"/>
    </source>
</evidence>
<keyword evidence="4" id="KW-0732">Signal</keyword>
<dbReference type="SMART" id="SM00028">
    <property type="entry name" value="TPR"/>
    <property type="match status" value="2"/>
</dbReference>
<feature type="chain" id="PRO_5045321868" description="Tetratricopeptide repeat protein" evidence="4">
    <location>
        <begin position="24"/>
        <end position="332"/>
    </location>
</feature>
<keyword evidence="1" id="KW-0677">Repeat</keyword>
<reference evidence="5 6" key="1">
    <citation type="submission" date="2015-03" db="EMBL/GenBank/DDBJ databases">
        <title>Genome sequence of Pseudoalteromonas aurantia.</title>
        <authorList>
            <person name="Xie B.-B."/>
            <person name="Rong J.-C."/>
            <person name="Qin Q.-L."/>
            <person name="Zhang Y.-Z."/>
        </authorList>
    </citation>
    <scope>NUCLEOTIDE SEQUENCE [LARGE SCALE GENOMIC DNA]</scope>
    <source>
        <strain evidence="5 6">208</strain>
    </source>
</reference>
<dbReference type="SUPFAM" id="SSF48452">
    <property type="entry name" value="TPR-like"/>
    <property type="match status" value="1"/>
</dbReference>
<evidence type="ECO:0000256" key="4">
    <source>
        <dbReference type="SAM" id="SignalP"/>
    </source>
</evidence>
<sequence>MNIQKVIVLFMCLCSVLSGGADASVENAIEAFESNELSRAQKLLLQNDELSSIKFTYLARIAFERNQLDDAENYIIKAIQLDDKNAHAHFVFADIAAKQADAASVFSIMGYLEKVKQGLTLAVEFSPNNVEYRESLIQYHMHVPTILGGDLKVGLKHAHALKKVSPLLGATALIQVYGKMGDEEKLSQISKLGMRDFGDEPQFHYQLGIYHQTQGRYADALVCFRKATELDTNTPEQSRAKYRALFQIGRTSVLSERDLDEGEKALKQYLNEAVISNKMPTKEWTKFRLANILEAKGLKLKAKRLYQDLANYVVDGELKKQLTKRIKKLKSL</sequence>
<dbReference type="InterPro" id="IPR011990">
    <property type="entry name" value="TPR-like_helical_dom_sf"/>
</dbReference>
<dbReference type="InterPro" id="IPR013105">
    <property type="entry name" value="TPR_2"/>
</dbReference>
<dbReference type="Pfam" id="PF07719">
    <property type="entry name" value="TPR_2"/>
    <property type="match status" value="1"/>
</dbReference>
<accession>A0ABR9EDD7</accession>
<evidence type="ECO:0000256" key="3">
    <source>
        <dbReference type="PROSITE-ProRule" id="PRU00339"/>
    </source>
</evidence>
<gene>
    <name evidence="5" type="ORF">PAUR_a2555</name>
</gene>
<feature type="signal peptide" evidence="4">
    <location>
        <begin position="1"/>
        <end position="23"/>
    </location>
</feature>
<organism evidence="5 6">
    <name type="scientific">Pseudoalteromonas aurantia 208</name>
    <dbReference type="NCBI Taxonomy" id="1314867"/>
    <lineage>
        <taxon>Bacteria</taxon>
        <taxon>Pseudomonadati</taxon>
        <taxon>Pseudomonadota</taxon>
        <taxon>Gammaproteobacteria</taxon>
        <taxon>Alteromonadales</taxon>
        <taxon>Pseudoalteromonadaceae</taxon>
        <taxon>Pseudoalteromonas</taxon>
    </lineage>
</organism>
<comment type="caution">
    <text evidence="5">The sequence shown here is derived from an EMBL/GenBank/DDBJ whole genome shotgun (WGS) entry which is preliminary data.</text>
</comment>
<proteinExistence type="predicted"/>
<dbReference type="InterPro" id="IPR019734">
    <property type="entry name" value="TPR_rpt"/>
</dbReference>
<protein>
    <recommendedName>
        <fullName evidence="7">Tetratricopeptide repeat protein</fullName>
    </recommendedName>
</protein>
<dbReference type="PROSITE" id="PS50005">
    <property type="entry name" value="TPR"/>
    <property type="match status" value="1"/>
</dbReference>
<dbReference type="Gene3D" id="1.25.40.10">
    <property type="entry name" value="Tetratricopeptide repeat domain"/>
    <property type="match status" value="2"/>
</dbReference>
<dbReference type="EMBL" id="AQGV01000012">
    <property type="protein sequence ID" value="MBE0368842.1"/>
    <property type="molecule type" value="Genomic_DNA"/>
</dbReference>
<evidence type="ECO:0008006" key="7">
    <source>
        <dbReference type="Google" id="ProtNLM"/>
    </source>
</evidence>
<evidence type="ECO:0000313" key="5">
    <source>
        <dbReference type="EMBL" id="MBE0368842.1"/>
    </source>
</evidence>
<keyword evidence="2 3" id="KW-0802">TPR repeat</keyword>
<dbReference type="Proteomes" id="UP000615755">
    <property type="component" value="Unassembled WGS sequence"/>
</dbReference>
<evidence type="ECO:0000313" key="6">
    <source>
        <dbReference type="Proteomes" id="UP000615755"/>
    </source>
</evidence>